<comment type="caution">
    <text evidence="1">The sequence shown here is derived from an EMBL/GenBank/DDBJ whole genome shotgun (WGS) entry which is preliminary data.</text>
</comment>
<protein>
    <recommendedName>
        <fullName evidence="3">Secreted protein</fullName>
    </recommendedName>
</protein>
<dbReference type="Proteomes" id="UP001501444">
    <property type="component" value="Unassembled WGS sequence"/>
</dbReference>
<evidence type="ECO:0000313" key="2">
    <source>
        <dbReference type="Proteomes" id="UP001501444"/>
    </source>
</evidence>
<evidence type="ECO:0000313" key="1">
    <source>
        <dbReference type="EMBL" id="GAA2327579.1"/>
    </source>
</evidence>
<gene>
    <name evidence="1" type="ORF">GCM10010170_003450</name>
</gene>
<dbReference type="EMBL" id="BAAARV010000004">
    <property type="protein sequence ID" value="GAA2327579.1"/>
    <property type="molecule type" value="Genomic_DNA"/>
</dbReference>
<proteinExistence type="predicted"/>
<organism evidence="1 2">
    <name type="scientific">Dactylosporangium salmoneum</name>
    <dbReference type="NCBI Taxonomy" id="53361"/>
    <lineage>
        <taxon>Bacteria</taxon>
        <taxon>Bacillati</taxon>
        <taxon>Actinomycetota</taxon>
        <taxon>Actinomycetes</taxon>
        <taxon>Micromonosporales</taxon>
        <taxon>Micromonosporaceae</taxon>
        <taxon>Dactylosporangium</taxon>
    </lineage>
</organism>
<name>A0ABP5SA20_9ACTN</name>
<evidence type="ECO:0008006" key="3">
    <source>
        <dbReference type="Google" id="ProtNLM"/>
    </source>
</evidence>
<keyword evidence="2" id="KW-1185">Reference proteome</keyword>
<reference evidence="2" key="1">
    <citation type="journal article" date="2019" name="Int. J. Syst. Evol. Microbiol.">
        <title>The Global Catalogue of Microorganisms (GCM) 10K type strain sequencing project: providing services to taxonomists for standard genome sequencing and annotation.</title>
        <authorList>
            <consortium name="The Broad Institute Genomics Platform"/>
            <consortium name="The Broad Institute Genome Sequencing Center for Infectious Disease"/>
            <person name="Wu L."/>
            <person name="Ma J."/>
        </authorList>
    </citation>
    <scope>NUCLEOTIDE SEQUENCE [LARGE SCALE GENOMIC DNA]</scope>
    <source>
        <strain evidence="2">JCM 3272</strain>
    </source>
</reference>
<dbReference type="RefSeq" id="WP_344610384.1">
    <property type="nucleotide sequence ID" value="NZ_BAAARV010000004.1"/>
</dbReference>
<sequence length="286" mass="30398">MAWRVVRSLEKLNTQVRASAPRAVPPATPTSAWGSIGDTLHTSTSDHSPHVYPVLGTTPVVCARDFPHAPALGLDGAVYTETLRLSRDPRIGYVIFNRRIFSGHPVDGVPAFTWRSYSGSDPHDTHWHVSSVYTALADDERPWAIPGAPIPSNSMEDDMAVIAKANSGQLYFCIGGFSHPINAGDVSGIRYLAGQGVYQLANNAGSRTPDNAEWEAGGWIRKGWSEAVFGPIYTKPAPAPPIQLDSAALTALTAQILQAVGGELAAVRAAVEAQLSPAERAAIQAG</sequence>
<accession>A0ABP5SA20</accession>